<dbReference type="PANTHER" id="PTHR24637:SF421">
    <property type="entry name" value="CUTICLE COLLAGEN DPY-2"/>
    <property type="match status" value="1"/>
</dbReference>
<dbReference type="InterPro" id="IPR008160">
    <property type="entry name" value="Collagen"/>
</dbReference>
<gene>
    <name evidence="1" type="ORF">J2Z32_003153</name>
</gene>
<dbReference type="Proteomes" id="UP001519272">
    <property type="component" value="Unassembled WGS sequence"/>
</dbReference>
<dbReference type="NCBIfam" id="NF033172">
    <property type="entry name" value="N_to_GlyXaaXaa"/>
    <property type="match status" value="1"/>
</dbReference>
<dbReference type="RefSeq" id="WP_280921153.1">
    <property type="nucleotide sequence ID" value="NZ_JAGGKG010000016.1"/>
</dbReference>
<accession>A0ABS4FV83</accession>
<evidence type="ECO:0000313" key="1">
    <source>
        <dbReference type="EMBL" id="MBP1906491.1"/>
    </source>
</evidence>
<sequence>MIVGDETLLLLELINELKRAVTQVFANPSQTSLSALIIVLRKLQTLIPTIRISRGNRASLEASLEFSIVSAEVIPFSPISLGTNLEQLLDVMFSVILQENMDSADKDQLIIEIRAIEVVIANWLRISAIQGPAGSQGIVGPQGIQGLQGPTGQRGLQGNPGATGAMGVAGLTGATGATGVTGEAGIAGATGATGVAGITGATGATGATGEAGITGATGATGSVSPLLQPFADASIGAQTVDPQNFVTNFVSVVNNGISFDNVNTFTINNAGVYYLNVTLNFEGGAITESSFSLTIDGNTAAYVAPSTNSDNAGQISIIRVAFCPVGTTIQVINSSQFSVSFSEGLTATGTIPGSAGHFCLFRLADNALT</sequence>
<proteinExistence type="predicted"/>
<dbReference type="EMBL" id="JAGGKG010000016">
    <property type="protein sequence ID" value="MBP1906491.1"/>
    <property type="molecule type" value="Genomic_DNA"/>
</dbReference>
<reference evidence="1 2" key="1">
    <citation type="submission" date="2021-03" db="EMBL/GenBank/DDBJ databases">
        <title>Genomic Encyclopedia of Type Strains, Phase IV (KMG-IV): sequencing the most valuable type-strain genomes for metagenomic binning, comparative biology and taxonomic classification.</title>
        <authorList>
            <person name="Goeker M."/>
        </authorList>
    </citation>
    <scope>NUCLEOTIDE SEQUENCE [LARGE SCALE GENOMIC DNA]</scope>
    <source>
        <strain evidence="1 2">DSM 14349</strain>
    </source>
</reference>
<evidence type="ECO:0000313" key="2">
    <source>
        <dbReference type="Proteomes" id="UP001519272"/>
    </source>
</evidence>
<protein>
    <recommendedName>
        <fullName evidence="3">Collagen-like protein</fullName>
    </recommendedName>
</protein>
<dbReference type="PANTHER" id="PTHR24637">
    <property type="entry name" value="COLLAGEN"/>
    <property type="match status" value="1"/>
</dbReference>
<name>A0ABS4FV83_9BACL</name>
<evidence type="ECO:0008006" key="3">
    <source>
        <dbReference type="Google" id="ProtNLM"/>
    </source>
</evidence>
<keyword evidence="2" id="KW-1185">Reference proteome</keyword>
<dbReference type="InterPro" id="IPR048009">
    <property type="entry name" value="NGRR_dom"/>
</dbReference>
<comment type="caution">
    <text evidence="1">The sequence shown here is derived from an EMBL/GenBank/DDBJ whole genome shotgun (WGS) entry which is preliminary data.</text>
</comment>
<dbReference type="Pfam" id="PF01391">
    <property type="entry name" value="Collagen"/>
    <property type="match status" value="1"/>
</dbReference>
<organism evidence="1 2">
    <name type="scientific">Paenibacillus turicensis</name>
    <dbReference type="NCBI Taxonomy" id="160487"/>
    <lineage>
        <taxon>Bacteria</taxon>
        <taxon>Bacillati</taxon>
        <taxon>Bacillota</taxon>
        <taxon>Bacilli</taxon>
        <taxon>Bacillales</taxon>
        <taxon>Paenibacillaceae</taxon>
        <taxon>Paenibacillus</taxon>
    </lineage>
</organism>